<dbReference type="InterPro" id="IPR035892">
    <property type="entry name" value="C2_domain_sf"/>
</dbReference>
<dbReference type="InterPro" id="IPR015433">
    <property type="entry name" value="PI3/4_kinase"/>
</dbReference>
<dbReference type="PANTHER" id="PTHR10048:SF14">
    <property type="entry name" value="LD28067P"/>
    <property type="match status" value="1"/>
</dbReference>
<dbReference type="SMART" id="SM00146">
    <property type="entry name" value="PI3Kc"/>
    <property type="match status" value="1"/>
</dbReference>
<evidence type="ECO:0000313" key="4">
    <source>
        <dbReference type="EMBL" id="OAF71507.1"/>
    </source>
</evidence>
<comment type="caution">
    <text evidence="4">The sequence shown here is derived from an EMBL/GenBank/DDBJ whole genome shotgun (WGS) entry which is preliminary data.</text>
</comment>
<dbReference type="Pfam" id="PF00454">
    <property type="entry name" value="PI3_PI4_kinase"/>
    <property type="match status" value="1"/>
</dbReference>
<dbReference type="PANTHER" id="PTHR10048">
    <property type="entry name" value="PHOSPHATIDYLINOSITOL KINASE"/>
    <property type="match status" value="1"/>
</dbReference>
<accession>A0A177BB09</accession>
<dbReference type="Proteomes" id="UP000078046">
    <property type="component" value="Unassembled WGS sequence"/>
</dbReference>
<evidence type="ECO:0000259" key="3">
    <source>
        <dbReference type="PROSITE" id="PS50290"/>
    </source>
</evidence>
<dbReference type="GO" id="GO:0016477">
    <property type="term" value="P:cell migration"/>
    <property type="evidence" value="ECO:0007669"/>
    <property type="project" value="TreeGrafter"/>
</dbReference>
<proteinExistence type="predicted"/>
<dbReference type="GO" id="GO:0005942">
    <property type="term" value="C:phosphatidylinositol 3-kinase complex"/>
    <property type="evidence" value="ECO:0007669"/>
    <property type="project" value="TreeGrafter"/>
</dbReference>
<dbReference type="GO" id="GO:0043491">
    <property type="term" value="P:phosphatidylinositol 3-kinase/protein kinase B signal transduction"/>
    <property type="evidence" value="ECO:0007669"/>
    <property type="project" value="TreeGrafter"/>
</dbReference>
<dbReference type="Gene3D" id="3.30.1010.10">
    <property type="entry name" value="Phosphatidylinositol 3-kinase Catalytic Subunit, Chain A, domain 4"/>
    <property type="match status" value="1"/>
</dbReference>
<name>A0A177BB09_9BILA</name>
<gene>
    <name evidence="4" type="ORF">A3Q56_00667</name>
</gene>
<dbReference type="GO" id="GO:0005886">
    <property type="term" value="C:plasma membrane"/>
    <property type="evidence" value="ECO:0007669"/>
    <property type="project" value="TreeGrafter"/>
</dbReference>
<dbReference type="AlphaFoldDB" id="A0A177BB09"/>
<dbReference type="InterPro" id="IPR011009">
    <property type="entry name" value="Kinase-like_dom_sf"/>
</dbReference>
<reference evidence="4 5" key="1">
    <citation type="submission" date="2016-04" db="EMBL/GenBank/DDBJ databases">
        <title>The genome of Intoshia linei affirms orthonectids as highly simplified spiralians.</title>
        <authorList>
            <person name="Mikhailov K.V."/>
            <person name="Slusarev G.S."/>
            <person name="Nikitin M.A."/>
            <person name="Logacheva M.D."/>
            <person name="Penin A."/>
            <person name="Aleoshin V."/>
            <person name="Panchin Y.V."/>
        </authorList>
    </citation>
    <scope>NUCLEOTIDE SEQUENCE [LARGE SCALE GENOMIC DNA]</scope>
    <source>
        <strain evidence="4">Intl2013</strain>
        <tissue evidence="4">Whole animal</tissue>
    </source>
</reference>
<dbReference type="SUPFAM" id="SSF56112">
    <property type="entry name" value="Protein kinase-like (PK-like)"/>
    <property type="match status" value="1"/>
</dbReference>
<protein>
    <recommendedName>
        <fullName evidence="3">PI3K/PI4K catalytic domain-containing protein</fullName>
    </recommendedName>
</protein>
<dbReference type="GO" id="GO:0005737">
    <property type="term" value="C:cytoplasm"/>
    <property type="evidence" value="ECO:0007669"/>
    <property type="project" value="TreeGrafter"/>
</dbReference>
<evidence type="ECO:0000256" key="2">
    <source>
        <dbReference type="ARBA" id="ARBA00022777"/>
    </source>
</evidence>
<keyword evidence="1" id="KW-0808">Transferase</keyword>
<dbReference type="OrthoDB" id="67688at2759"/>
<dbReference type="Gene3D" id="2.60.40.150">
    <property type="entry name" value="C2 domain"/>
    <property type="match status" value="1"/>
</dbReference>
<feature type="domain" description="PI3K/PI4K catalytic" evidence="3">
    <location>
        <begin position="447"/>
        <end position="721"/>
    </location>
</feature>
<dbReference type="PROSITE" id="PS50290">
    <property type="entry name" value="PI3_4_KINASE_3"/>
    <property type="match status" value="1"/>
</dbReference>
<dbReference type="EMBL" id="LWCA01000045">
    <property type="protein sequence ID" value="OAF71507.1"/>
    <property type="molecule type" value="Genomic_DNA"/>
</dbReference>
<evidence type="ECO:0000313" key="5">
    <source>
        <dbReference type="Proteomes" id="UP000078046"/>
    </source>
</evidence>
<dbReference type="GO" id="GO:0016303">
    <property type="term" value="F:1-phosphatidylinositol-3-kinase activity"/>
    <property type="evidence" value="ECO:0007669"/>
    <property type="project" value="TreeGrafter"/>
</dbReference>
<sequence>MKNISISTKSLLTSYEPENKNVNVIIYSRFLTAINITFSDPVSCRDVIKAIVNKMRNVPYMQRDIEYDLKELGTNTFFNSFKIDYYKLMNVCNTLLTFIKHEKGNHIPNKTCLNALRIKETGVGNKTLIVILFEHTKNLIHHCVIRYKMILSCPKLDSRPTQFLFTNLHFVIDSISRMPSKYSMGTPKLHVDVVYGSINIEHEVLDIPINDYAYSRNFLPINKQCVMRKSLIRNLPLETSIQLTICFCDVNSNWKMFSGSTPLFNTKSELKQGIEIIGMFEYEEGYDMGFTGNNYFNDSSLTITIEFESHPFDVVYSCEKMISTFNEFSSRYVDQNLIVSPKYNLGIPMEILNFSKYMKNPNSEVCEKLNYLIKTQKMSINLALEIINEKYVSYFLRNTAFNTLVSHFKEFSDYIHIFVKEIIVNMADIPYSLKWVTNKANDDVFFANYQPWCDQHNTTPSIATASYQNIGADREGDNLKYDRVVMTITKEINKMWRNEGFDIDLITYNILPVDYFSGIIEIVKNASSLRQIEGVTGGVFNEKCINTFLQNYNPSENEMLNAYERFFKSLAGYCVIMYIVGAGDRHNDNIMIKTDGQLFHIDFGKVFGDKQKFVNINRNIDEALSAASTQLNFFIHSIASFQPTKGEGDTKSLSYISGKHSLLRDGMVTSICCTHYTSLELNKVFIINIRRVNNVNTTIKRTYQQIMEFYDKITLKYENISFPKLKSHKKAKRKYLEGIIPTINCMFAMFTNDYILRKDDMVYEFVSSKQM</sequence>
<dbReference type="GO" id="GO:0048015">
    <property type="term" value="P:phosphatidylinositol-mediated signaling"/>
    <property type="evidence" value="ECO:0007669"/>
    <property type="project" value="TreeGrafter"/>
</dbReference>
<dbReference type="GO" id="GO:0035005">
    <property type="term" value="F:1-phosphatidylinositol-4-phosphate 3-kinase activity"/>
    <property type="evidence" value="ECO:0007669"/>
    <property type="project" value="TreeGrafter"/>
</dbReference>
<dbReference type="InterPro" id="IPR000403">
    <property type="entry name" value="PI3/4_kinase_cat_dom"/>
</dbReference>
<keyword evidence="2" id="KW-0418">Kinase</keyword>
<evidence type="ECO:0000256" key="1">
    <source>
        <dbReference type="ARBA" id="ARBA00022679"/>
    </source>
</evidence>
<dbReference type="InterPro" id="IPR036940">
    <property type="entry name" value="PI3/4_kinase_cat_sf"/>
</dbReference>
<keyword evidence="5" id="KW-1185">Reference proteome</keyword>
<dbReference type="Gene3D" id="1.10.1070.11">
    <property type="entry name" value="Phosphatidylinositol 3-/4-kinase, catalytic domain"/>
    <property type="match status" value="1"/>
</dbReference>
<organism evidence="4 5">
    <name type="scientific">Intoshia linei</name>
    <dbReference type="NCBI Taxonomy" id="1819745"/>
    <lineage>
        <taxon>Eukaryota</taxon>
        <taxon>Metazoa</taxon>
        <taxon>Spiralia</taxon>
        <taxon>Lophotrochozoa</taxon>
        <taxon>Mesozoa</taxon>
        <taxon>Orthonectida</taxon>
        <taxon>Rhopaluridae</taxon>
        <taxon>Intoshia</taxon>
    </lineage>
</organism>
<dbReference type="SUPFAM" id="SSF49562">
    <property type="entry name" value="C2 domain (Calcium/lipid-binding domain, CaLB)"/>
    <property type="match status" value="1"/>
</dbReference>